<keyword evidence="2" id="KW-1185">Reference proteome</keyword>
<evidence type="ECO:0000313" key="2">
    <source>
        <dbReference type="Proteomes" id="UP001163321"/>
    </source>
</evidence>
<proteinExistence type="predicted"/>
<comment type="caution">
    <text evidence="1">The sequence shown here is derived from an EMBL/GenBank/DDBJ whole genome shotgun (WGS) entry which is preliminary data.</text>
</comment>
<reference evidence="1 2" key="1">
    <citation type="journal article" date="2022" name="bioRxiv">
        <title>The genome of the oomycete Peronosclerospora sorghi, a cosmopolitan pathogen of maize and sorghum, is inflated with dispersed pseudogenes.</title>
        <authorList>
            <person name="Fletcher K."/>
            <person name="Martin F."/>
            <person name="Isakeit T."/>
            <person name="Cavanaugh K."/>
            <person name="Magill C."/>
            <person name="Michelmore R."/>
        </authorList>
    </citation>
    <scope>NUCLEOTIDE SEQUENCE [LARGE SCALE GENOMIC DNA]</scope>
    <source>
        <strain evidence="1">P6</strain>
    </source>
</reference>
<accession>A0ACC0W6C6</accession>
<gene>
    <name evidence="1" type="ORF">PsorP6_005519</name>
</gene>
<organism evidence="1 2">
    <name type="scientific">Peronosclerospora sorghi</name>
    <dbReference type="NCBI Taxonomy" id="230839"/>
    <lineage>
        <taxon>Eukaryota</taxon>
        <taxon>Sar</taxon>
        <taxon>Stramenopiles</taxon>
        <taxon>Oomycota</taxon>
        <taxon>Peronosporomycetes</taxon>
        <taxon>Peronosporales</taxon>
        <taxon>Peronosporaceae</taxon>
        <taxon>Peronosclerospora</taxon>
    </lineage>
</organism>
<dbReference type="EMBL" id="CM047583">
    <property type="protein sequence ID" value="KAI9913886.1"/>
    <property type="molecule type" value="Genomic_DNA"/>
</dbReference>
<name>A0ACC0W6C6_9STRA</name>
<dbReference type="Proteomes" id="UP001163321">
    <property type="component" value="Chromosome 4"/>
</dbReference>
<protein>
    <submittedName>
        <fullName evidence="1">Uncharacterized protein</fullName>
    </submittedName>
</protein>
<evidence type="ECO:0000313" key="1">
    <source>
        <dbReference type="EMBL" id="KAI9913886.1"/>
    </source>
</evidence>
<sequence>MAVRLNLEYLLGLSNLIFQFIPGGDEATIIQHGLEAKNEMLVLNVLFPDDTVSAGMLMYFKRWHMSNFDFDLVFDSLQEDKGEGISAILGTTMGSINRSFYGYDLIYDVVLQIVHSVIGQWYKIVGSVEMLGDPVGLATDVVNGFALSMRQLKRDVKGQSRRKGESAVTVVQTVFGVPLKSIGKVSNGLGDVVKKASFFESQEDSNEPRHITEGFVQS</sequence>